<evidence type="ECO:0000313" key="1">
    <source>
        <dbReference type="EMBL" id="SDL61479.1"/>
    </source>
</evidence>
<dbReference type="AlphaFoldDB" id="A0A1G9LHQ9"/>
<dbReference type="Pfam" id="PF09614">
    <property type="entry name" value="Cas_Csy2"/>
    <property type="match status" value="1"/>
</dbReference>
<dbReference type="STRING" id="119000.SAMN05661010_02098"/>
<dbReference type="Proteomes" id="UP000198654">
    <property type="component" value="Unassembled WGS sequence"/>
</dbReference>
<reference evidence="1 2" key="1">
    <citation type="submission" date="2016-10" db="EMBL/GenBank/DDBJ databases">
        <authorList>
            <person name="de Groot N.N."/>
        </authorList>
    </citation>
    <scope>NUCLEOTIDE SEQUENCE [LARGE SCALE GENOMIC DNA]</scope>
    <source>
        <strain evidence="1 2">DSM 14789</strain>
    </source>
</reference>
<accession>A0A1G9LHQ9</accession>
<dbReference type="EMBL" id="FNGI01000005">
    <property type="protein sequence ID" value="SDL61479.1"/>
    <property type="molecule type" value="Genomic_DNA"/>
</dbReference>
<evidence type="ECO:0000313" key="2">
    <source>
        <dbReference type="Proteomes" id="UP000198654"/>
    </source>
</evidence>
<dbReference type="RefSeq" id="WP_139171586.1">
    <property type="nucleotide sequence ID" value="NZ_FNGI01000005.1"/>
</dbReference>
<protein>
    <submittedName>
        <fullName evidence="1">CRISPR-associated protein Csy2</fullName>
    </submittedName>
</protein>
<dbReference type="OrthoDB" id="6093293at2"/>
<gene>
    <name evidence="1" type="ORF">SAMN05661010_02098</name>
</gene>
<proteinExistence type="predicted"/>
<name>A0A1G9LHQ9_9GAMM</name>
<dbReference type="InterPro" id="IPR013398">
    <property type="entry name" value="CRISPR-assoc_prot_Csy2"/>
</dbReference>
<keyword evidence="2" id="KW-1185">Reference proteome</keyword>
<sequence length="693" mass="78405">MHINDILTIQDERKRSDSLRKHFAPYSEVIDVTGSEAVTMVVLVNLSVKRGAIKDLSNRESARNIMADKKHILSCIQEIAWQHSHNLKHPDARVSGGRIMVSSPLHYAGYISSHGLERELGWSHNSAAYNNAKMFCATFLWNGHVRNLSTILDEGRQVWRDSIQSLGLKDKNFDELVSFIKEYDSRPDFPPEVSLFSPQVRFFYHGNYVAITPVVSHTMMAHIQRLARRKVGFFARLAFPRSAAIGDLAGSMGGNINILHYPPSLRSSASGGLSGSRINAIMEGEYFFDTGCLFDKNFLAACEVLRNAKRFSTDRGRRQEKRYAISKMKSALVEWLDPVYEWREAIEEEMGEPISGLADSLEWRISSLRGKPSSALVRELSRVLNGQLGSHRKTRHLAYHYELMTPLKTILRKVLSEGSPRENPMPQLSRSEESHGSYLYLKGMRVYDASAMANPYLCGIPSLTALWGLIKEYEIKLKALSHTDVEFDGVAWFLREYQERGDTKIPAPKLSEEPGRLMRSGLLPSRYCDMTMDVVVRVHDPDLELAAIDHQLLQAACPGRFAGGALHPPSLQDEHYWCQVDDGDNLFKKLRRLPHSGRWVTPSTIQSDSLLETLDLCNKFSDLRPVSAGYALLEDPVERVGSLMVLHAYAESLISMARLVSPIEYRWKGWEVFAQQAFWGMQPEKCAMLMARA</sequence>
<organism evidence="1 2">
    <name type="scientific">Modicisalibacter muralis</name>
    <dbReference type="NCBI Taxonomy" id="119000"/>
    <lineage>
        <taxon>Bacteria</taxon>
        <taxon>Pseudomonadati</taxon>
        <taxon>Pseudomonadota</taxon>
        <taxon>Gammaproteobacteria</taxon>
        <taxon>Oceanospirillales</taxon>
        <taxon>Halomonadaceae</taxon>
        <taxon>Modicisalibacter</taxon>
    </lineage>
</organism>